<keyword evidence="4" id="KW-1185">Reference proteome</keyword>
<reference evidence="4" key="1">
    <citation type="journal article" date="2019" name="Int. J. Syst. Evol. Microbiol.">
        <title>The Global Catalogue of Microorganisms (GCM) 10K type strain sequencing project: providing services to taxonomists for standard genome sequencing and annotation.</title>
        <authorList>
            <consortium name="The Broad Institute Genomics Platform"/>
            <consortium name="The Broad Institute Genome Sequencing Center for Infectious Disease"/>
            <person name="Wu L."/>
            <person name="Ma J."/>
        </authorList>
    </citation>
    <scope>NUCLEOTIDE SEQUENCE [LARGE SCALE GENOMIC DNA]</scope>
    <source>
        <strain evidence="4">CECT 7806</strain>
    </source>
</reference>
<proteinExistence type="predicted"/>
<organism evidence="3 4">
    <name type="scientific">Methylobacterium longum</name>
    <dbReference type="NCBI Taxonomy" id="767694"/>
    <lineage>
        <taxon>Bacteria</taxon>
        <taxon>Pseudomonadati</taxon>
        <taxon>Pseudomonadota</taxon>
        <taxon>Alphaproteobacteria</taxon>
        <taxon>Hyphomicrobiales</taxon>
        <taxon>Methylobacteriaceae</taxon>
        <taxon>Methylobacterium</taxon>
    </lineage>
</organism>
<keyword evidence="3" id="KW-0436">Ligase</keyword>
<dbReference type="Pfam" id="PF13193">
    <property type="entry name" value="AMP-binding_C"/>
    <property type="match status" value="1"/>
</dbReference>
<dbReference type="RefSeq" id="WP_238292418.1">
    <property type="nucleotide sequence ID" value="NZ_BPQS01000054.1"/>
</dbReference>
<dbReference type="InterPro" id="IPR042099">
    <property type="entry name" value="ANL_N_sf"/>
</dbReference>
<dbReference type="PANTHER" id="PTHR43201">
    <property type="entry name" value="ACYL-COA SYNTHETASE"/>
    <property type="match status" value="1"/>
</dbReference>
<evidence type="ECO:0000313" key="4">
    <source>
        <dbReference type="Proteomes" id="UP001244297"/>
    </source>
</evidence>
<sequence>MTGALATIMREGLAQSGSRVDEAFGLGMSGHELDAHADLVAGLLREAGVRPHEPVHVSIGNRALDLGTLLGVWRVGAVAVPVHRTAAPLTRAAVERATRARFLVDGLTLDTIVDKAPPERPLLDGAALVVFTSGSTGAPKGVVLGHDALARKLAVLDRLLDFRPDDVVVVPLQLTFIFGIWASLLAIRSGATLVLIPKFTHATLSGLLAADATVLAAVPTMLRALLADGAPPGPKLRAVLTGGEALSPSLAQAACGSWPDAELIDLYGSTETGSCDFCHWPRDAAVAGSIGVPTEGVSFRIVRDDGTLAPPGEVGELQICTVCGMLGYLDNAELTQASFEASHFRTGDLARLRPDGQVELVGRSKEIISRGGNKISPLEIENALCAHPDVAATLCAGVPDERLGEAIHAVVVLKPGLALTVDELRRWASANLERYKVPDVIVFSDVLPCGATGKASRAMVSTITLVSTDTSTASMHRALPGL</sequence>
<dbReference type="PANTHER" id="PTHR43201:SF32">
    <property type="entry name" value="2-SUCCINYLBENZOATE--COA LIGASE, CHLOROPLASTIC_PEROXISOMAL"/>
    <property type="match status" value="1"/>
</dbReference>
<comment type="caution">
    <text evidence="3">The sequence shown here is derived from an EMBL/GenBank/DDBJ whole genome shotgun (WGS) entry which is preliminary data.</text>
</comment>
<accession>A0ABT8AJE2</accession>
<dbReference type="SUPFAM" id="SSF56801">
    <property type="entry name" value="Acetyl-CoA synthetase-like"/>
    <property type="match status" value="1"/>
</dbReference>
<evidence type="ECO:0000259" key="2">
    <source>
        <dbReference type="Pfam" id="PF13193"/>
    </source>
</evidence>
<dbReference type="Pfam" id="PF00501">
    <property type="entry name" value="AMP-binding"/>
    <property type="match status" value="2"/>
</dbReference>
<dbReference type="InterPro" id="IPR025110">
    <property type="entry name" value="AMP-bd_C"/>
</dbReference>
<dbReference type="InterPro" id="IPR045851">
    <property type="entry name" value="AMP-bd_C_sf"/>
</dbReference>
<evidence type="ECO:0000313" key="3">
    <source>
        <dbReference type="EMBL" id="MDN3569910.1"/>
    </source>
</evidence>
<feature type="domain" description="AMP-dependent synthetase/ligase" evidence="1">
    <location>
        <begin position="28"/>
        <end position="104"/>
    </location>
</feature>
<dbReference type="InterPro" id="IPR020845">
    <property type="entry name" value="AMP-binding_CS"/>
</dbReference>
<dbReference type="GO" id="GO:0016874">
    <property type="term" value="F:ligase activity"/>
    <property type="evidence" value="ECO:0007669"/>
    <property type="project" value="UniProtKB-KW"/>
</dbReference>
<dbReference type="Proteomes" id="UP001244297">
    <property type="component" value="Unassembled WGS sequence"/>
</dbReference>
<dbReference type="Gene3D" id="3.40.50.12780">
    <property type="entry name" value="N-terminal domain of ligase-like"/>
    <property type="match status" value="1"/>
</dbReference>
<name>A0ABT8AJE2_9HYPH</name>
<dbReference type="InterPro" id="IPR000873">
    <property type="entry name" value="AMP-dep_synth/lig_dom"/>
</dbReference>
<feature type="domain" description="AMP-binding enzyme C-terminal" evidence="2">
    <location>
        <begin position="379"/>
        <end position="454"/>
    </location>
</feature>
<dbReference type="Gene3D" id="3.30.300.30">
    <property type="match status" value="1"/>
</dbReference>
<gene>
    <name evidence="3" type="ORF">QWZ18_04615</name>
</gene>
<protein>
    <submittedName>
        <fullName evidence="3">Fatty acid--CoA ligase family protein</fullName>
    </submittedName>
</protein>
<feature type="domain" description="AMP-dependent synthetase/ligase" evidence="1">
    <location>
        <begin position="116"/>
        <end position="329"/>
    </location>
</feature>
<evidence type="ECO:0000259" key="1">
    <source>
        <dbReference type="Pfam" id="PF00501"/>
    </source>
</evidence>
<dbReference type="PROSITE" id="PS00455">
    <property type="entry name" value="AMP_BINDING"/>
    <property type="match status" value="1"/>
</dbReference>
<dbReference type="CDD" id="cd04433">
    <property type="entry name" value="AFD_class_I"/>
    <property type="match status" value="1"/>
</dbReference>
<dbReference type="EMBL" id="JAUFPT010000011">
    <property type="protein sequence ID" value="MDN3569910.1"/>
    <property type="molecule type" value="Genomic_DNA"/>
</dbReference>